<evidence type="ECO:0000313" key="5">
    <source>
        <dbReference type="Proteomes" id="UP000007013"/>
    </source>
</evidence>
<dbReference type="eggNOG" id="COG0845">
    <property type="taxonomic scope" value="Bacteria"/>
</dbReference>
<evidence type="ECO:0000259" key="2">
    <source>
        <dbReference type="Pfam" id="PF25917"/>
    </source>
</evidence>
<keyword evidence="5" id="KW-1185">Reference proteome</keyword>
<reference evidence="4 5" key="1">
    <citation type="journal article" date="2011" name="J. Bacteriol.">
        <title>Genome sequence of the verrucomicrobium Opitutus terrae PB90-1, an abundant inhabitant of rice paddy soil ecosystems.</title>
        <authorList>
            <person name="van Passel M.W."/>
            <person name="Kant R."/>
            <person name="Palva A."/>
            <person name="Copeland A."/>
            <person name="Lucas S."/>
            <person name="Lapidus A."/>
            <person name="Glavina del Rio T."/>
            <person name="Pitluck S."/>
            <person name="Goltsman E."/>
            <person name="Clum A."/>
            <person name="Sun H."/>
            <person name="Schmutz J."/>
            <person name="Larimer F.W."/>
            <person name="Land M.L."/>
            <person name="Hauser L."/>
            <person name="Kyrpides N."/>
            <person name="Mikhailova N."/>
            <person name="Richardson P.P."/>
            <person name="Janssen P.H."/>
            <person name="de Vos W.M."/>
            <person name="Smidt H."/>
        </authorList>
    </citation>
    <scope>NUCLEOTIDE SEQUENCE [LARGE SCALE GENOMIC DNA]</scope>
    <source>
        <strain evidence="5">DSM 11246 / JCM 15787 / PB90-1</strain>
    </source>
</reference>
<accession>B1ZU73</accession>
<comment type="similarity">
    <text evidence="1">Belongs to the membrane fusion protein (MFP) (TC 8.A.1) family.</text>
</comment>
<dbReference type="EMBL" id="CP001032">
    <property type="protein sequence ID" value="ACB76639.1"/>
    <property type="molecule type" value="Genomic_DNA"/>
</dbReference>
<evidence type="ECO:0000259" key="3">
    <source>
        <dbReference type="Pfam" id="PF25954"/>
    </source>
</evidence>
<dbReference type="Gene3D" id="2.40.50.100">
    <property type="match status" value="1"/>
</dbReference>
<dbReference type="Gene3D" id="2.40.420.20">
    <property type="match status" value="1"/>
</dbReference>
<dbReference type="PANTHER" id="PTHR30469">
    <property type="entry name" value="MULTIDRUG RESISTANCE PROTEIN MDTA"/>
    <property type="match status" value="1"/>
</dbReference>
<name>B1ZU73_OPITP</name>
<dbReference type="InterPro" id="IPR006143">
    <property type="entry name" value="RND_pump_MFP"/>
</dbReference>
<dbReference type="STRING" id="452637.Oter_3362"/>
<gene>
    <name evidence="4" type="ordered locus">Oter_3362</name>
</gene>
<dbReference type="KEGG" id="ote:Oter_3362"/>
<feature type="domain" description="CusB-like beta-barrel" evidence="3">
    <location>
        <begin position="188"/>
        <end position="260"/>
    </location>
</feature>
<dbReference type="GO" id="GO:1990281">
    <property type="term" value="C:efflux pump complex"/>
    <property type="evidence" value="ECO:0007669"/>
    <property type="project" value="TreeGrafter"/>
</dbReference>
<dbReference type="AlphaFoldDB" id="B1ZU73"/>
<dbReference type="Gene3D" id="1.10.287.470">
    <property type="entry name" value="Helix hairpin bin"/>
    <property type="match status" value="1"/>
</dbReference>
<dbReference type="GO" id="GO:0015562">
    <property type="term" value="F:efflux transmembrane transporter activity"/>
    <property type="evidence" value="ECO:0007669"/>
    <property type="project" value="TreeGrafter"/>
</dbReference>
<evidence type="ECO:0000256" key="1">
    <source>
        <dbReference type="ARBA" id="ARBA00009477"/>
    </source>
</evidence>
<dbReference type="HOGENOM" id="CLU_018816_1_2_0"/>
<dbReference type="InterPro" id="IPR058792">
    <property type="entry name" value="Beta-barrel_RND_2"/>
</dbReference>
<dbReference type="Pfam" id="PF25954">
    <property type="entry name" value="Beta-barrel_RND_2"/>
    <property type="match status" value="1"/>
</dbReference>
<dbReference type="NCBIfam" id="TIGR01730">
    <property type="entry name" value="RND_mfp"/>
    <property type="match status" value="1"/>
</dbReference>
<dbReference type="Pfam" id="PF25917">
    <property type="entry name" value="BSH_RND"/>
    <property type="match status" value="1"/>
</dbReference>
<protein>
    <submittedName>
        <fullName evidence="4">Efflux transporter, RND family, MFP subunit</fullName>
    </submittedName>
</protein>
<organism evidence="4 5">
    <name type="scientific">Opitutus terrae (strain DSM 11246 / JCM 15787 / PB90-1)</name>
    <dbReference type="NCBI Taxonomy" id="452637"/>
    <lineage>
        <taxon>Bacteria</taxon>
        <taxon>Pseudomonadati</taxon>
        <taxon>Verrucomicrobiota</taxon>
        <taxon>Opitutia</taxon>
        <taxon>Opitutales</taxon>
        <taxon>Opitutaceae</taxon>
        <taxon>Opitutus</taxon>
    </lineage>
</organism>
<evidence type="ECO:0000313" key="4">
    <source>
        <dbReference type="EMBL" id="ACB76639.1"/>
    </source>
</evidence>
<proteinExistence type="inferred from homology"/>
<sequence length="358" mass="38583">MLGLALALGLGGCNKKTETRGAAVAQRQPVEVAPLTRQDLAETLNLVGSLAANESATIRPETTGLVREIHFEEGQQVVKGQVLVKIDDSELRAQLTQAEARYRLAELNLQRAERLGETQSTSVADVDRARSEFASAKSELDLIRVRLDRTEIRAPFDGVVGVRTLSPGDYVNSQAVITTIDDLSRMKIDFQVPERFAGKVRPGTTFAVRSQSLPAGTEISGEVYFVASVVDRATRSSEVKGFVNTLAPGLKPGMFTNVELVLEVHHGVLTVPEGSILTTTQGTQIIAVKDQGADKTVEFIPVRTGLRAKGYVEVTPLKGELVESQQIVASGVGALVLYPGTLIEPRPVVTAFQTRTQL</sequence>
<dbReference type="InterPro" id="IPR058625">
    <property type="entry name" value="MdtA-like_BSH"/>
</dbReference>
<dbReference type="Proteomes" id="UP000007013">
    <property type="component" value="Chromosome"/>
</dbReference>
<dbReference type="Gene3D" id="2.40.30.170">
    <property type="match status" value="1"/>
</dbReference>
<dbReference type="SUPFAM" id="SSF111369">
    <property type="entry name" value="HlyD-like secretion proteins"/>
    <property type="match status" value="1"/>
</dbReference>
<feature type="domain" description="Multidrug resistance protein MdtA-like barrel-sandwich hybrid" evidence="2">
    <location>
        <begin position="55"/>
        <end position="174"/>
    </location>
</feature>